<dbReference type="InterPro" id="IPR036005">
    <property type="entry name" value="Creatinase/aminopeptidase-like"/>
</dbReference>
<proteinExistence type="inferred from homology"/>
<evidence type="ECO:0000256" key="4">
    <source>
        <dbReference type="ARBA" id="ARBA00022723"/>
    </source>
</evidence>
<dbReference type="InterPro" id="IPR001714">
    <property type="entry name" value="Pept_M24_MAP"/>
</dbReference>
<comment type="function">
    <text evidence="1 6">Removes the N-terminal methionine from nascent proteins. The N-terminal methionine is often cleaved when the second residue in the primary sequence is small and uncharged (Met-Ala-, Cys, Gly, Pro, Ser, Thr, or Val). Requires deformylation of the N(alpha)-formylated initiator methionine before it can be hydrolyzed.</text>
</comment>
<dbReference type="GO" id="GO:0004239">
    <property type="term" value="F:initiator methionyl aminopeptidase activity"/>
    <property type="evidence" value="ECO:0007669"/>
    <property type="project" value="UniProtKB-EC"/>
</dbReference>
<dbReference type="Pfam" id="PF00557">
    <property type="entry name" value="Peptidase_M24"/>
    <property type="match status" value="1"/>
</dbReference>
<sequence>MFGIERVELKNSDEVRLMREAGLVVARALAAVREFARAGVTTAELDAVAATVIADAGAVPSFLGYQGFPASACISVNDEVVHGIPGSRILEPGDVVSVDCGAIVRGWHGDAAVTIVLDEADPADLALSQAAHDAMWAGIAALHGASRIGEVSAAIDDATTAAGEADGVVYGIVEEYVGHGIGTAMHQSPDVPNFRSRDRGARVRPGLCVAIEPMLSRGERFTQVCEDDWTVVTDDGSRAAHWEHTVAVLDDGLWVLTAADGGADQLAAAGVPLASIASA</sequence>
<evidence type="ECO:0000256" key="2">
    <source>
        <dbReference type="ARBA" id="ARBA00022438"/>
    </source>
</evidence>
<keyword evidence="2 6" id="KW-0031">Aminopeptidase</keyword>
<gene>
    <name evidence="6 9" type="primary">map</name>
    <name evidence="9" type="ORF">IGS67_04850</name>
</gene>
<dbReference type="EC" id="3.4.11.18" evidence="6 7"/>
<evidence type="ECO:0000256" key="6">
    <source>
        <dbReference type="HAMAP-Rule" id="MF_01974"/>
    </source>
</evidence>
<feature type="binding site" evidence="6">
    <location>
        <position position="110"/>
    </location>
    <ligand>
        <name>a divalent metal cation</name>
        <dbReference type="ChEBI" id="CHEBI:60240"/>
        <label>2</label>
        <note>catalytic</note>
    </ligand>
</feature>
<dbReference type="EMBL" id="JACZDF010000002">
    <property type="protein sequence ID" value="MBD9698824.1"/>
    <property type="molecule type" value="Genomic_DNA"/>
</dbReference>
<evidence type="ECO:0000256" key="5">
    <source>
        <dbReference type="ARBA" id="ARBA00022801"/>
    </source>
</evidence>
<dbReference type="Gene3D" id="3.90.230.10">
    <property type="entry name" value="Creatinase/methionine aminopeptidase superfamily"/>
    <property type="match status" value="1"/>
</dbReference>
<dbReference type="NCBIfam" id="TIGR00500">
    <property type="entry name" value="met_pdase_I"/>
    <property type="match status" value="1"/>
</dbReference>
<comment type="cofactor">
    <cofactor evidence="6">
        <name>Co(2+)</name>
        <dbReference type="ChEBI" id="CHEBI:48828"/>
    </cofactor>
    <cofactor evidence="6">
        <name>Zn(2+)</name>
        <dbReference type="ChEBI" id="CHEBI:29105"/>
    </cofactor>
    <cofactor evidence="6">
        <name>Mn(2+)</name>
        <dbReference type="ChEBI" id="CHEBI:29035"/>
    </cofactor>
    <cofactor evidence="6">
        <name>Fe(2+)</name>
        <dbReference type="ChEBI" id="CHEBI:29033"/>
    </cofactor>
    <text evidence="6">Binds 2 divalent metal cations per subunit. Has a high-affinity and a low affinity metal-binding site. The true nature of the physiological cofactor is under debate. The enzyme is active with cobalt, zinc, manganese or divalent iron ions. Most likely, methionine aminopeptidases function as mononuclear Fe(2+)-metalloproteases under physiological conditions, and the catalytically relevant metal-binding site has been assigned to the histidine-containing high-affinity site.</text>
</comment>
<evidence type="ECO:0000313" key="9">
    <source>
        <dbReference type="EMBL" id="MBD9698824.1"/>
    </source>
</evidence>
<keyword evidence="5 6" id="KW-0378">Hydrolase</keyword>
<organism evidence="9 10">
    <name type="scientific">Flavimobilis rhizosphaerae</name>
    <dbReference type="NCBI Taxonomy" id="2775421"/>
    <lineage>
        <taxon>Bacteria</taxon>
        <taxon>Bacillati</taxon>
        <taxon>Actinomycetota</taxon>
        <taxon>Actinomycetes</taxon>
        <taxon>Micrococcales</taxon>
        <taxon>Jonesiaceae</taxon>
        <taxon>Flavimobilis</taxon>
    </lineage>
</organism>
<keyword evidence="10" id="KW-1185">Reference proteome</keyword>
<evidence type="ECO:0000259" key="8">
    <source>
        <dbReference type="Pfam" id="PF00557"/>
    </source>
</evidence>
<feature type="binding site" evidence="6">
    <location>
        <position position="243"/>
    </location>
    <ligand>
        <name>a divalent metal cation</name>
        <dbReference type="ChEBI" id="CHEBI:60240"/>
        <label>2</label>
        <note>catalytic</note>
    </ligand>
</feature>
<comment type="subunit">
    <text evidence="6">Monomer.</text>
</comment>
<keyword evidence="4 6" id="KW-0479">Metal-binding</keyword>
<feature type="binding site" evidence="6">
    <location>
        <position position="179"/>
    </location>
    <ligand>
        <name>a divalent metal cation</name>
        <dbReference type="ChEBI" id="CHEBI:60240"/>
        <label>2</label>
        <note>catalytic</note>
    </ligand>
</feature>
<feature type="binding site" evidence="6">
    <location>
        <position position="99"/>
    </location>
    <ligand>
        <name>a divalent metal cation</name>
        <dbReference type="ChEBI" id="CHEBI:60240"/>
        <label>1</label>
    </ligand>
</feature>
<keyword evidence="3 6" id="KW-0645">Protease</keyword>
<evidence type="ECO:0000256" key="7">
    <source>
        <dbReference type="RuleBase" id="RU003653"/>
    </source>
</evidence>
<feature type="binding site" evidence="6">
    <location>
        <position position="82"/>
    </location>
    <ligand>
        <name>substrate</name>
    </ligand>
</feature>
<evidence type="ECO:0000256" key="3">
    <source>
        <dbReference type="ARBA" id="ARBA00022670"/>
    </source>
</evidence>
<dbReference type="PANTHER" id="PTHR43330:SF27">
    <property type="entry name" value="METHIONINE AMINOPEPTIDASE"/>
    <property type="match status" value="1"/>
</dbReference>
<dbReference type="RefSeq" id="WP_192278411.1">
    <property type="nucleotide sequence ID" value="NZ_JACZDF010000002.1"/>
</dbReference>
<feature type="binding site" evidence="6">
    <location>
        <position position="110"/>
    </location>
    <ligand>
        <name>a divalent metal cation</name>
        <dbReference type="ChEBI" id="CHEBI:60240"/>
        <label>1</label>
    </ligand>
</feature>
<dbReference type="PRINTS" id="PR00599">
    <property type="entry name" value="MAPEPTIDASE"/>
</dbReference>
<dbReference type="Proteomes" id="UP000642107">
    <property type="component" value="Unassembled WGS sequence"/>
</dbReference>
<comment type="similarity">
    <text evidence="6">Belongs to the peptidase M24A family. Methionine aminopeptidase type 1 subfamily.</text>
</comment>
<dbReference type="InterPro" id="IPR000994">
    <property type="entry name" value="Pept_M24"/>
</dbReference>
<reference evidence="9 10" key="1">
    <citation type="submission" date="2020-09" db="EMBL/GenBank/DDBJ databases">
        <title>Flavimobilis rhizosphaerae sp. nov., isolated from rhizosphere soil of Spartina alterniflora.</title>
        <authorList>
            <person name="Hanqin C."/>
        </authorList>
    </citation>
    <scope>NUCLEOTIDE SEQUENCE [LARGE SCALE GENOMIC DNA]</scope>
    <source>
        <strain evidence="9 10">GY 10621</strain>
    </source>
</reference>
<comment type="catalytic activity">
    <reaction evidence="6 7">
        <text>Release of N-terminal amino acids, preferentially methionine, from peptides and arylamides.</text>
        <dbReference type="EC" id="3.4.11.18"/>
    </reaction>
</comment>
<dbReference type="CDD" id="cd01086">
    <property type="entry name" value="MetAP1"/>
    <property type="match status" value="1"/>
</dbReference>
<dbReference type="SUPFAM" id="SSF55920">
    <property type="entry name" value="Creatinase/aminopeptidase"/>
    <property type="match status" value="1"/>
</dbReference>
<dbReference type="InterPro" id="IPR002467">
    <property type="entry name" value="Pept_M24A_MAP1"/>
</dbReference>
<dbReference type="PROSITE" id="PS00680">
    <property type="entry name" value="MAP_1"/>
    <property type="match status" value="1"/>
</dbReference>
<evidence type="ECO:0000313" key="10">
    <source>
        <dbReference type="Proteomes" id="UP000642107"/>
    </source>
</evidence>
<dbReference type="PANTHER" id="PTHR43330">
    <property type="entry name" value="METHIONINE AMINOPEPTIDASE"/>
    <property type="match status" value="1"/>
</dbReference>
<protein>
    <recommendedName>
        <fullName evidence="6 7">Methionine aminopeptidase</fullName>
        <shortName evidence="6">MAP</shortName>
        <shortName evidence="6">MetAP</shortName>
        <ecNumber evidence="6 7">3.4.11.18</ecNumber>
    </recommendedName>
    <alternativeName>
        <fullName evidence="6">Peptidase M</fullName>
    </alternativeName>
</protein>
<feature type="domain" description="Peptidase M24" evidence="8">
    <location>
        <begin position="17"/>
        <end position="248"/>
    </location>
</feature>
<feature type="binding site" evidence="6">
    <location>
        <position position="243"/>
    </location>
    <ligand>
        <name>a divalent metal cation</name>
        <dbReference type="ChEBI" id="CHEBI:60240"/>
        <label>1</label>
    </ligand>
</feature>
<accession>A0ABR9DNY4</accession>
<name>A0ABR9DNY4_9MICO</name>
<feature type="binding site" evidence="6">
    <location>
        <position position="212"/>
    </location>
    <ligand>
        <name>a divalent metal cation</name>
        <dbReference type="ChEBI" id="CHEBI:60240"/>
        <label>2</label>
        <note>catalytic</note>
    </ligand>
</feature>
<feature type="binding site" evidence="6">
    <location>
        <position position="186"/>
    </location>
    <ligand>
        <name>substrate</name>
    </ligand>
</feature>
<dbReference type="HAMAP" id="MF_01974">
    <property type="entry name" value="MetAP_1"/>
    <property type="match status" value="1"/>
</dbReference>
<comment type="caution">
    <text evidence="9">The sequence shown here is derived from an EMBL/GenBank/DDBJ whole genome shotgun (WGS) entry which is preliminary data.</text>
</comment>
<evidence type="ECO:0000256" key="1">
    <source>
        <dbReference type="ARBA" id="ARBA00002521"/>
    </source>
</evidence>